<sequence>MNKNLQPSSIRKYSIRSDYKLSFTLIFQNFLPIFIVLAIGVVLNEVLDYLFLDVLFPELPFNQYGLPPGLLYFLSNLPGDAIFYGFFGVCMGLCSEIMSSGDQFTQVKRFPYYLKKFWLKFFALGLVINFPFYLAYFIRASWVNPVLFITLWALSHFVYYFLVEINPALITRSKFREAIKDNIFLLKSQFLRILITFGIITLVFSSPLIILRSLEQFGSFSDADIEILHFLHRLFNYIKIFIGNPLNAFLSIGIYNENIVFPTLQSKK</sequence>
<name>A0A5B9DED6_9ARCH</name>
<protein>
    <submittedName>
        <fullName evidence="1">Uncharacterized protein</fullName>
    </submittedName>
</protein>
<evidence type="ECO:0000313" key="2">
    <source>
        <dbReference type="Proteomes" id="UP000321408"/>
    </source>
</evidence>
<keyword evidence="2" id="KW-1185">Reference proteome</keyword>
<reference evidence="1 2" key="1">
    <citation type="journal article" date="2020" name="Nature">
        <title>Isolation of an archaeon at the prokaryote-eukaryote interface.</title>
        <authorList>
            <person name="Imachi H."/>
            <person name="Nobu M.K."/>
            <person name="Nakahara N."/>
            <person name="Morono Y."/>
            <person name="Ogawara M."/>
            <person name="Takaki Y."/>
            <person name="Takano Y."/>
            <person name="Uematsu K."/>
            <person name="Ikuta T."/>
            <person name="Ito M."/>
            <person name="Matsui Y."/>
            <person name="Miyazaki M."/>
            <person name="Murata K."/>
            <person name="Saito Y."/>
            <person name="Sakai S."/>
            <person name="Song C."/>
            <person name="Tasumi E."/>
            <person name="Yamanaka Y."/>
            <person name="Yamaguchi T."/>
            <person name="Kamagata Y."/>
            <person name="Tamaki H."/>
            <person name="Takai K."/>
        </authorList>
    </citation>
    <scope>NUCLEOTIDE SEQUENCE [LARGE SCALE GENOMIC DNA]</scope>
    <source>
        <strain evidence="1 2">MK-D1</strain>
    </source>
</reference>
<dbReference type="AlphaFoldDB" id="A0A5B9DED6"/>
<evidence type="ECO:0000313" key="1">
    <source>
        <dbReference type="EMBL" id="QEE17361.2"/>
    </source>
</evidence>
<dbReference type="EMBL" id="CP042905">
    <property type="protein sequence ID" value="QEE17361.2"/>
    <property type="molecule type" value="Genomic_DNA"/>
</dbReference>
<dbReference type="Proteomes" id="UP000321408">
    <property type="component" value="Chromosome"/>
</dbReference>
<gene>
    <name evidence="1" type="ORF">DSAG12_03194</name>
</gene>
<accession>A0A5B9DED6</accession>
<proteinExistence type="predicted"/>
<organism evidence="1 2">
    <name type="scientific">Promethearchaeum syntrophicum</name>
    <dbReference type="NCBI Taxonomy" id="2594042"/>
    <lineage>
        <taxon>Archaea</taxon>
        <taxon>Promethearchaeati</taxon>
        <taxon>Promethearchaeota</taxon>
        <taxon>Promethearchaeia</taxon>
        <taxon>Promethearchaeales</taxon>
        <taxon>Promethearchaeaceae</taxon>
        <taxon>Promethearchaeum</taxon>
    </lineage>
</organism>
<dbReference type="KEGG" id="psyt:DSAG12_03194"/>
<reference evidence="1 2" key="2">
    <citation type="journal article" date="2024" name="Int. J. Syst. Evol. Microbiol.">
        <title>Promethearchaeum syntrophicum gen. nov., sp. nov., an anaerobic, obligately syntrophic archaeon, the first isolate of the lineage 'Asgard' archaea, and proposal of the new archaeal phylum Promethearchaeota phyl. nov. and kingdom Promethearchaeati regn. nov.</title>
        <authorList>
            <person name="Imachi H."/>
            <person name="Nobu M.K."/>
            <person name="Kato S."/>
            <person name="Takaki Y."/>
            <person name="Miyazaki M."/>
            <person name="Miyata M."/>
            <person name="Ogawara M."/>
            <person name="Saito Y."/>
            <person name="Sakai S."/>
            <person name="Tahara Y.O."/>
            <person name="Takano Y."/>
            <person name="Tasumi E."/>
            <person name="Uematsu K."/>
            <person name="Yoshimura T."/>
            <person name="Itoh T."/>
            <person name="Ohkuma M."/>
            <person name="Takai K."/>
        </authorList>
    </citation>
    <scope>NUCLEOTIDE SEQUENCE [LARGE SCALE GENOMIC DNA]</scope>
    <source>
        <strain evidence="1 2">MK-D1</strain>
    </source>
</reference>